<accession>A0A8S0TDV1</accession>
<dbReference type="Gramene" id="OE9A040906T1">
    <property type="protein sequence ID" value="OE9A040906C1"/>
    <property type="gene ID" value="OE9A040906"/>
</dbReference>
<keyword evidence="9" id="KW-0418">Kinase</keyword>
<keyword evidence="4" id="KW-0677">Repeat</keyword>
<keyword evidence="2 6" id="KW-0245">EGF-like domain</keyword>
<dbReference type="CDD" id="cd00054">
    <property type="entry name" value="EGF_CA"/>
    <property type="match status" value="1"/>
</dbReference>
<evidence type="ECO:0000313" key="10">
    <source>
        <dbReference type="Proteomes" id="UP000594638"/>
    </source>
</evidence>
<keyword evidence="10" id="KW-1185">Reference proteome</keyword>
<feature type="signal peptide" evidence="7">
    <location>
        <begin position="1"/>
        <end position="20"/>
    </location>
</feature>
<evidence type="ECO:0000256" key="6">
    <source>
        <dbReference type="PROSITE-ProRule" id="PRU00076"/>
    </source>
</evidence>
<dbReference type="SMART" id="SM00181">
    <property type="entry name" value="EGF"/>
    <property type="match status" value="2"/>
</dbReference>
<dbReference type="InterPro" id="IPR018097">
    <property type="entry name" value="EGF_Ca-bd_CS"/>
</dbReference>
<dbReference type="FunFam" id="2.10.25.10:FF:000038">
    <property type="entry name" value="Fibrillin 2"/>
    <property type="match status" value="1"/>
</dbReference>
<dbReference type="InterPro" id="IPR001881">
    <property type="entry name" value="EGF-like_Ca-bd_dom"/>
</dbReference>
<dbReference type="EMBL" id="CACTIH010005923">
    <property type="protein sequence ID" value="CAA3003146.1"/>
    <property type="molecule type" value="Genomic_DNA"/>
</dbReference>
<evidence type="ECO:0000259" key="8">
    <source>
        <dbReference type="PROSITE" id="PS50026"/>
    </source>
</evidence>
<dbReference type="Proteomes" id="UP000594638">
    <property type="component" value="Unassembled WGS sequence"/>
</dbReference>
<dbReference type="GO" id="GO:0016020">
    <property type="term" value="C:membrane"/>
    <property type="evidence" value="ECO:0007669"/>
    <property type="project" value="UniProtKB-SubCell"/>
</dbReference>
<comment type="caution">
    <text evidence="9">The sequence shown here is derived from an EMBL/GenBank/DDBJ whole genome shotgun (WGS) entry which is preliminary data.</text>
</comment>
<dbReference type="InterPro" id="IPR025287">
    <property type="entry name" value="WAK_GUB"/>
</dbReference>
<proteinExistence type="predicted"/>
<keyword evidence="9" id="KW-0808">Transferase</keyword>
<evidence type="ECO:0000256" key="7">
    <source>
        <dbReference type="SAM" id="SignalP"/>
    </source>
</evidence>
<dbReference type="OrthoDB" id="4062651at2759"/>
<evidence type="ECO:0000256" key="1">
    <source>
        <dbReference type="ARBA" id="ARBA00004167"/>
    </source>
</evidence>
<name>A0A8S0TDV1_OLEEU</name>
<protein>
    <submittedName>
        <fullName evidence="9">Wall-associated receptor kinase 2-like</fullName>
    </submittedName>
</protein>
<comment type="subcellular location">
    <subcellularLocation>
        <location evidence="1">Membrane</location>
        <topology evidence="1">Single-pass membrane protein</topology>
    </subcellularLocation>
</comment>
<gene>
    <name evidence="9" type="ORF">OLEA9_A040906</name>
</gene>
<dbReference type="GO" id="GO:0030247">
    <property type="term" value="F:polysaccharide binding"/>
    <property type="evidence" value="ECO:0007669"/>
    <property type="project" value="InterPro"/>
</dbReference>
<comment type="caution">
    <text evidence="6">Lacks conserved residue(s) required for the propagation of feature annotation.</text>
</comment>
<dbReference type="PROSITE" id="PS50026">
    <property type="entry name" value="EGF_3"/>
    <property type="match status" value="1"/>
</dbReference>
<dbReference type="Pfam" id="PF13947">
    <property type="entry name" value="GUB_WAK_bind"/>
    <property type="match status" value="1"/>
</dbReference>
<dbReference type="PROSITE" id="PS00010">
    <property type="entry name" value="ASX_HYDROXYL"/>
    <property type="match status" value="1"/>
</dbReference>
<evidence type="ECO:0000313" key="9">
    <source>
        <dbReference type="EMBL" id="CAA3003146.1"/>
    </source>
</evidence>
<evidence type="ECO:0000256" key="3">
    <source>
        <dbReference type="ARBA" id="ARBA00022729"/>
    </source>
</evidence>
<evidence type="ECO:0000256" key="5">
    <source>
        <dbReference type="ARBA" id="ARBA00023157"/>
    </source>
</evidence>
<evidence type="ECO:0000256" key="2">
    <source>
        <dbReference type="ARBA" id="ARBA00022536"/>
    </source>
</evidence>
<dbReference type="PANTHER" id="PTHR33491">
    <property type="entry name" value="OSJNBA0016N04.9 PROTEIN"/>
    <property type="match status" value="1"/>
</dbReference>
<dbReference type="PROSITE" id="PS01186">
    <property type="entry name" value="EGF_2"/>
    <property type="match status" value="1"/>
</dbReference>
<organism evidence="9 10">
    <name type="scientific">Olea europaea subsp. europaea</name>
    <dbReference type="NCBI Taxonomy" id="158383"/>
    <lineage>
        <taxon>Eukaryota</taxon>
        <taxon>Viridiplantae</taxon>
        <taxon>Streptophyta</taxon>
        <taxon>Embryophyta</taxon>
        <taxon>Tracheophyta</taxon>
        <taxon>Spermatophyta</taxon>
        <taxon>Magnoliopsida</taxon>
        <taxon>eudicotyledons</taxon>
        <taxon>Gunneridae</taxon>
        <taxon>Pentapetalae</taxon>
        <taxon>asterids</taxon>
        <taxon>lamiids</taxon>
        <taxon>Lamiales</taxon>
        <taxon>Oleaceae</taxon>
        <taxon>Oleeae</taxon>
        <taxon>Olea</taxon>
    </lineage>
</organism>
<feature type="domain" description="EGF-like" evidence="8">
    <location>
        <begin position="314"/>
        <end position="352"/>
    </location>
</feature>
<dbReference type="PROSITE" id="PS01187">
    <property type="entry name" value="EGF_CA"/>
    <property type="match status" value="1"/>
</dbReference>
<dbReference type="SUPFAM" id="SSF57196">
    <property type="entry name" value="EGF/Laminin"/>
    <property type="match status" value="1"/>
</dbReference>
<reference evidence="9 10" key="1">
    <citation type="submission" date="2019-12" db="EMBL/GenBank/DDBJ databases">
        <authorList>
            <person name="Alioto T."/>
            <person name="Alioto T."/>
            <person name="Gomez Garrido J."/>
        </authorList>
    </citation>
    <scope>NUCLEOTIDE SEQUENCE [LARGE SCALE GENOMIC DNA]</scope>
</reference>
<feature type="chain" id="PRO_5035805043" evidence="7">
    <location>
        <begin position="21"/>
        <end position="383"/>
    </location>
</feature>
<sequence length="383" mass="43059">MHSLLLHIFFLLSLLSNATTAPFHIPADCPSRCGNVEIPYPFGIGPNCSMDWNFEIICLNSSNPPKPYLEIGFLTYEVEPIHITYQFEVVNISETQIYVKNSTLQLAMACYGMEQYPNKTDIHMDFSYSPYTFSDSNQITIVGCDDLATVESNKSYTNSSVAFMSHCTPSNIETYYGSISTRSCTDTYGCFRALISKCDYLKVELMDAHSIWSENKLYQCSLAFVGMMDGLDFTYRLSNSNAPETFQNSKVFMDKRLVLDWRIIDSNCTTQKSLDSSCGNNSFCIDLDDSFGGSHCKCYEGYKGNPYLYSGCQDINECDNNPCFPSKTCINAPGFYDCSCPNGYYANGTSCILVPRVSHSHSKLTTGNFVIELSHIKQLEHNF</sequence>
<dbReference type="GO" id="GO:0005509">
    <property type="term" value="F:calcium ion binding"/>
    <property type="evidence" value="ECO:0007669"/>
    <property type="project" value="InterPro"/>
</dbReference>
<dbReference type="AlphaFoldDB" id="A0A8S0TDV1"/>
<keyword evidence="3 7" id="KW-0732">Signal</keyword>
<dbReference type="InterPro" id="IPR000742">
    <property type="entry name" value="EGF"/>
</dbReference>
<keyword evidence="9" id="KW-0675">Receptor</keyword>
<dbReference type="Gene3D" id="2.10.25.10">
    <property type="entry name" value="Laminin"/>
    <property type="match status" value="2"/>
</dbReference>
<dbReference type="GO" id="GO:0016301">
    <property type="term" value="F:kinase activity"/>
    <property type="evidence" value="ECO:0007669"/>
    <property type="project" value="UniProtKB-KW"/>
</dbReference>
<dbReference type="SMART" id="SM00179">
    <property type="entry name" value="EGF_CA"/>
    <property type="match status" value="2"/>
</dbReference>
<evidence type="ECO:0000256" key="4">
    <source>
        <dbReference type="ARBA" id="ARBA00022737"/>
    </source>
</evidence>
<dbReference type="InterPro" id="IPR000152">
    <property type="entry name" value="EGF-type_Asp/Asn_hydroxyl_site"/>
</dbReference>
<keyword evidence="5" id="KW-1015">Disulfide bond</keyword>